<protein>
    <submittedName>
        <fullName evidence="2">Uncharacterized protein</fullName>
    </submittedName>
</protein>
<keyword evidence="3" id="KW-1185">Reference proteome</keyword>
<evidence type="ECO:0000313" key="3">
    <source>
        <dbReference type="Proteomes" id="UP000031668"/>
    </source>
</evidence>
<evidence type="ECO:0000256" key="1">
    <source>
        <dbReference type="SAM" id="MobiDB-lite"/>
    </source>
</evidence>
<dbReference type="Proteomes" id="UP000031668">
    <property type="component" value="Unassembled WGS sequence"/>
</dbReference>
<comment type="caution">
    <text evidence="2">The sequence shown here is derived from an EMBL/GenBank/DDBJ whole genome shotgun (WGS) entry which is preliminary data.</text>
</comment>
<feature type="region of interest" description="Disordered" evidence="1">
    <location>
        <begin position="66"/>
        <end position="112"/>
    </location>
</feature>
<dbReference type="EMBL" id="JWZT01005675">
    <property type="protein sequence ID" value="KII60346.1"/>
    <property type="molecule type" value="Genomic_DNA"/>
</dbReference>
<name>A0A0C2MF21_THEKT</name>
<reference evidence="2 3" key="1">
    <citation type="journal article" date="2014" name="Genome Biol. Evol.">
        <title>The genome of the myxosporean Thelohanellus kitauei shows adaptations to nutrient acquisition within its fish host.</title>
        <authorList>
            <person name="Yang Y."/>
            <person name="Xiong J."/>
            <person name="Zhou Z."/>
            <person name="Huo F."/>
            <person name="Miao W."/>
            <person name="Ran C."/>
            <person name="Liu Y."/>
            <person name="Zhang J."/>
            <person name="Feng J."/>
            <person name="Wang M."/>
            <person name="Wang M."/>
            <person name="Wang L."/>
            <person name="Yao B."/>
        </authorList>
    </citation>
    <scope>NUCLEOTIDE SEQUENCE [LARGE SCALE GENOMIC DNA]</scope>
    <source>
        <strain evidence="2">Wuqing</strain>
    </source>
</reference>
<proteinExistence type="predicted"/>
<evidence type="ECO:0000313" key="2">
    <source>
        <dbReference type="EMBL" id="KII60346.1"/>
    </source>
</evidence>
<sequence length="170" mass="19349">MKKVESDQESNENSQIQGFVKIEFEIDGTVLQGVLFPDTSVVPRRKYFDCTPDGLPNIPIIKLKHRRIPKEKPSGTVLKKGRRKGRGRPPKNKKGTQPINGRKQILSERRRRKSTIKFNPDMSRKICPVLEKKEHEQQITASNDLDESKQVEVHDSGVLSLKIEALNGIT</sequence>
<dbReference type="AlphaFoldDB" id="A0A0C2MF21"/>
<gene>
    <name evidence="2" type="ORF">RF11_12129</name>
</gene>
<feature type="compositionally biased region" description="Basic residues" evidence="1">
    <location>
        <begin position="79"/>
        <end position="94"/>
    </location>
</feature>
<organism evidence="2 3">
    <name type="scientific">Thelohanellus kitauei</name>
    <name type="common">Myxosporean</name>
    <dbReference type="NCBI Taxonomy" id="669202"/>
    <lineage>
        <taxon>Eukaryota</taxon>
        <taxon>Metazoa</taxon>
        <taxon>Cnidaria</taxon>
        <taxon>Myxozoa</taxon>
        <taxon>Myxosporea</taxon>
        <taxon>Bivalvulida</taxon>
        <taxon>Platysporina</taxon>
        <taxon>Myxobolidae</taxon>
        <taxon>Thelohanellus</taxon>
    </lineage>
</organism>
<accession>A0A0C2MF21</accession>